<comment type="caution">
    <text evidence="3">The sequence shown here is derived from an EMBL/GenBank/DDBJ whole genome shotgun (WGS) entry which is preliminary data.</text>
</comment>
<proteinExistence type="predicted"/>
<evidence type="ECO:0000256" key="2">
    <source>
        <dbReference type="SAM" id="SignalP"/>
    </source>
</evidence>
<evidence type="ECO:0000256" key="1">
    <source>
        <dbReference type="ARBA" id="ARBA00022729"/>
    </source>
</evidence>
<keyword evidence="4" id="KW-1185">Reference proteome</keyword>
<feature type="signal peptide" evidence="2">
    <location>
        <begin position="1"/>
        <end position="23"/>
    </location>
</feature>
<evidence type="ECO:0000313" key="4">
    <source>
        <dbReference type="Proteomes" id="UP000634136"/>
    </source>
</evidence>
<dbReference type="OrthoDB" id="603213at2759"/>
<dbReference type="Proteomes" id="UP000634136">
    <property type="component" value="Unassembled WGS sequence"/>
</dbReference>
<dbReference type="Pfam" id="PF24068">
    <property type="entry name" value="TPD1_C"/>
    <property type="match status" value="1"/>
</dbReference>
<dbReference type="InterPro" id="IPR040361">
    <property type="entry name" value="TPD1"/>
</dbReference>
<dbReference type="GO" id="GO:0001709">
    <property type="term" value="P:cell fate determination"/>
    <property type="evidence" value="ECO:0007669"/>
    <property type="project" value="TreeGrafter"/>
</dbReference>
<organism evidence="3 4">
    <name type="scientific">Senna tora</name>
    <dbReference type="NCBI Taxonomy" id="362788"/>
    <lineage>
        <taxon>Eukaryota</taxon>
        <taxon>Viridiplantae</taxon>
        <taxon>Streptophyta</taxon>
        <taxon>Embryophyta</taxon>
        <taxon>Tracheophyta</taxon>
        <taxon>Spermatophyta</taxon>
        <taxon>Magnoliopsida</taxon>
        <taxon>eudicotyledons</taxon>
        <taxon>Gunneridae</taxon>
        <taxon>Pentapetalae</taxon>
        <taxon>rosids</taxon>
        <taxon>fabids</taxon>
        <taxon>Fabales</taxon>
        <taxon>Fabaceae</taxon>
        <taxon>Caesalpinioideae</taxon>
        <taxon>Cassia clade</taxon>
        <taxon>Senna</taxon>
    </lineage>
</organism>
<dbReference type="AlphaFoldDB" id="A0A834X3M6"/>
<reference evidence="3" key="1">
    <citation type="submission" date="2020-09" db="EMBL/GenBank/DDBJ databases">
        <title>Genome-Enabled Discovery of Anthraquinone Biosynthesis in Senna tora.</title>
        <authorList>
            <person name="Kang S.-H."/>
            <person name="Pandey R.P."/>
            <person name="Lee C.-M."/>
            <person name="Sim J.-S."/>
            <person name="Jeong J.-T."/>
            <person name="Choi B.-S."/>
            <person name="Jung M."/>
            <person name="Ginzburg D."/>
            <person name="Zhao K."/>
            <person name="Won S.Y."/>
            <person name="Oh T.-J."/>
            <person name="Yu Y."/>
            <person name="Kim N.-H."/>
            <person name="Lee O.R."/>
            <person name="Lee T.-H."/>
            <person name="Bashyal P."/>
            <person name="Kim T.-S."/>
            <person name="Lee W.-H."/>
            <person name="Kawkins C."/>
            <person name="Kim C.-K."/>
            <person name="Kim J.S."/>
            <person name="Ahn B.O."/>
            <person name="Rhee S.Y."/>
            <person name="Sohng J.K."/>
        </authorList>
    </citation>
    <scope>NUCLEOTIDE SEQUENCE</scope>
    <source>
        <tissue evidence="3">Leaf</tissue>
    </source>
</reference>
<dbReference type="EMBL" id="JAAIUW010000003">
    <property type="protein sequence ID" value="KAF7837055.1"/>
    <property type="molecule type" value="Genomic_DNA"/>
</dbReference>
<feature type="chain" id="PRO_5032546821" evidence="2">
    <location>
        <begin position="24"/>
        <end position="121"/>
    </location>
</feature>
<evidence type="ECO:0000313" key="3">
    <source>
        <dbReference type="EMBL" id="KAF7837055.1"/>
    </source>
</evidence>
<gene>
    <name evidence="3" type="ORF">G2W53_005537</name>
</gene>
<name>A0A834X3M6_9FABA</name>
<dbReference type="PANTHER" id="PTHR33184">
    <property type="entry name" value="PROTEIN TAPETUM DETERMINANT 1-LIKE-RELATED"/>
    <property type="match status" value="1"/>
</dbReference>
<keyword evidence="1 2" id="KW-0732">Signal</keyword>
<sequence length="121" mass="12823">MAGIIKILGIVLFLGLLAQGINGQCSLSDVSVSQSKTGATVESKPEWAVTITNKCSCVQLNVALTCQGFQTVENVDASILSVSGDDCLVLKPIYGPNPVTFKYAWDYAFPFTPKSSQIACS</sequence>
<protein>
    <submittedName>
        <fullName evidence="3">Protein TAPETUM DETERMINANT 1-like</fullName>
    </submittedName>
</protein>
<dbReference type="PANTHER" id="PTHR33184:SF72">
    <property type="entry name" value="BETA-1,3-N-ACETYLGLUCOSAMINYLTRANSFERASE FAMILY PROTEIN"/>
    <property type="match status" value="1"/>
</dbReference>
<accession>A0A834X3M6</accession>